<sequence length="1807" mass="198807">MASRELSLKGNDIIVQAVLKRTPLSSPVKDSDSNSNDAAFRPSNLAIEAENSFTPSLLGPLKPRSSILEKTSPPATSAPFGPTILDKLITKNKLQSMKEAELRKDKNEVVTAPQDVKTVDPQVLEKRKMMAYRLRNPFVTKRRKKFKRKMNQQEASKQEGSKQKRLTGNASPSSKKNSSVKDSKIDTRIAANRARRRLNSESSSSLQSKKSLRNKSRPLKQQSKMSNVEALKQSSKMGRNNRYSTRSDSPVLRNGKRRKCDEMSLDLYDIDTKRKKLTRIDLASVKSDGMSDEQCSYVTASESDICSFLDLETSSQNLDVKEESCDSTFKLEIPTSPSVDGDEGNANMINLKEPFKGIGASPMKVLKKERCSVEQESKSLDGFDAKSPVEVENYESLKSEVVSPKVEIDPNSEEAEQDFESLDMKDAEKDIEEVSEDDTAMEKDYVNEEKSEDLSFQLNCSNETVVLDDSSASDNVTTTGELSSNRTKEPNVPKSSSREVCQGRKFRSASLNDSCCTGVTFTRKRSSQKDDEELKSSDSDEHEVSFTADNSQFELFVEREYKRGQKKRSSSDTSLQRLQNTSDATDIKFKLIRPIPEDEKSSDANGPFSDEKENEFYEKYITEESTSEEASCSSSQVSEHPKITDKEFSSLEEMNTKNDNDLKENDEQQAVSESKQDQSTDDGLSTCENNKPPCENPEAQAMKESILGALGLQSASMQAASKTKPKDKYTGTLKAVIKLNRNADKKSAAGRMVFKQKDTSNVGGKSLEYRICSELAPGTENVPLTHLKDIVVNSISKKAHSKPKSHFDLSGPLNEVDLEVAQVKKADDSGDGSTAKEGEPKKALVIPEKSSSFSIHPERLCSDVCSYCHGKFGSLDTPCHIGQIKNSERRSKILSIEILLTKDSCLCDACFRYVDRRANCPSFKAQTPRPQKRQPLSDAVCSVQGCGQPANHSVRRKWIVKLKKSIAKKLMIDMEKIQHNQHLPFPLCSQHYYWVDYFTVCGICKKRLSRNNMYALGPEAEELNQYLHEDGIPVHLTDKLFLCKLCRYYSSLRLKYKDLSLMTPGHKTYFRSYRRKILQYHDIEVSESEEDIGSKSAEDESADHHQQGKVRRRKGKKSASDEIKKAGPEEKPRPNLSSSQGCNYVDPVEGQSEVLAPTIDYSALDDNPDVGFNNIASLLSGRDQPECGNQARIQVKFGNLNIGKLANLNIGQDARTNSSAPRPPYLPGEQDLPLKADMSFQSNNKKTTWERCVSTIQFDKDTKQLWQELQRPYGNASSFMRHLVMLEKHWRSGSLVLVDNPDPRAAKYVNSVRNRVDSFERNFKTPTLSTILSKPPVQSPSPNPPANVPSVVSGTSAETDVAPPKLSDSSDKCDKLVSKSDAPQVPPVTSAVVNEISTCVTVSTPSVPVVSNVPTTTFSHGTSTPKSTTSTPCYTTSGPSFTTSATTSALVQSLNAPSAIPIVNLVNLNSNTSNSNTSFSPSISFSNPSISFSNPSISFPNSSVSLSRTSASPNVSYASLASVPASSSPSVSLILPPNLSTSLPSSLQNTLINFDRNNISLNQFSAPNISISPSPSLKTSPSLSIAPKPNFPRQPRPQGAISKLLTGNKSMSSPNNVSGNLQMRRVAPMDPSQFKVRKPKPPQRQVSKIPPQLLRFPGPSRPSVPGLELIVPKSFTMQTKTIPGSSQGGSRPRMSAPTQGIMENLALLRQYRSLKPKPIEPKPSGFNPMICDVRSLASTDTDGPKPAAAGSMPKIPKALTITQVSQPGGLPRSVTVSLEKKPNQIPAAFLGGEKPSVSVFCEVNPPP</sequence>
<protein>
    <submittedName>
        <fullName evidence="2">Uncharacterized protein</fullName>
    </submittedName>
</protein>
<keyword evidence="3" id="KW-1185">Reference proteome</keyword>
<gene>
    <name evidence="2" type="ORF">BEMITA_LOCUS6352</name>
</gene>
<dbReference type="PANTHER" id="PTHR36562">
    <property type="entry name" value="SERINE/ARGININE REPETITIVE MATRIX 2"/>
    <property type="match status" value="1"/>
</dbReference>
<feature type="compositionally biased region" description="Basic and acidic residues" evidence="1">
    <location>
        <begin position="639"/>
        <end position="666"/>
    </location>
</feature>
<dbReference type="PANTHER" id="PTHR36562:SF6">
    <property type="entry name" value="EG:133E12.4 PROTEIN"/>
    <property type="match status" value="1"/>
</dbReference>
<feature type="region of interest" description="Disordered" evidence="1">
    <location>
        <begin position="467"/>
        <end position="503"/>
    </location>
</feature>
<feature type="region of interest" description="Disordered" evidence="1">
    <location>
        <begin position="522"/>
        <end position="549"/>
    </location>
</feature>
<organism evidence="2 3">
    <name type="scientific">Bemisia tabaci</name>
    <name type="common">Sweetpotato whitefly</name>
    <name type="synonym">Aleurodes tabaci</name>
    <dbReference type="NCBI Taxonomy" id="7038"/>
    <lineage>
        <taxon>Eukaryota</taxon>
        <taxon>Metazoa</taxon>
        <taxon>Ecdysozoa</taxon>
        <taxon>Arthropoda</taxon>
        <taxon>Hexapoda</taxon>
        <taxon>Insecta</taxon>
        <taxon>Pterygota</taxon>
        <taxon>Neoptera</taxon>
        <taxon>Paraneoptera</taxon>
        <taxon>Hemiptera</taxon>
        <taxon>Sternorrhyncha</taxon>
        <taxon>Aleyrodoidea</taxon>
        <taxon>Aleyrodidae</taxon>
        <taxon>Aleyrodinae</taxon>
        <taxon>Bemisia</taxon>
    </lineage>
</organism>
<dbReference type="GO" id="GO:0005634">
    <property type="term" value="C:nucleus"/>
    <property type="evidence" value="ECO:0007669"/>
    <property type="project" value="TreeGrafter"/>
</dbReference>
<feature type="region of interest" description="Disordered" evidence="1">
    <location>
        <begin position="1632"/>
        <end position="1661"/>
    </location>
</feature>
<name>A0A9P0AA90_BEMTA</name>
<feature type="compositionally biased region" description="Acidic residues" evidence="1">
    <location>
        <begin position="429"/>
        <end position="439"/>
    </location>
</feature>
<feature type="compositionally biased region" description="Polar residues" evidence="1">
    <location>
        <begin position="571"/>
        <end position="584"/>
    </location>
</feature>
<feature type="compositionally biased region" description="Pro residues" evidence="1">
    <location>
        <begin position="1337"/>
        <end position="1347"/>
    </location>
</feature>
<feature type="compositionally biased region" description="Basic residues" evidence="1">
    <location>
        <begin position="140"/>
        <end position="150"/>
    </location>
</feature>
<feature type="compositionally biased region" description="Basic and acidic residues" evidence="1">
    <location>
        <begin position="1368"/>
        <end position="1378"/>
    </location>
</feature>
<dbReference type="InterPro" id="IPR051372">
    <property type="entry name" value="CWC21"/>
</dbReference>
<dbReference type="Proteomes" id="UP001152759">
    <property type="component" value="Chromosome 3"/>
</dbReference>
<feature type="compositionally biased region" description="Low complexity" evidence="1">
    <location>
        <begin position="628"/>
        <end position="638"/>
    </location>
</feature>
<feature type="region of interest" description="Disordered" evidence="1">
    <location>
        <begin position="561"/>
        <end position="697"/>
    </location>
</feature>
<evidence type="ECO:0000313" key="2">
    <source>
        <dbReference type="EMBL" id="CAH0387325.1"/>
    </source>
</evidence>
<feature type="compositionally biased region" description="Basic and acidic residues" evidence="1">
    <location>
        <begin position="440"/>
        <end position="453"/>
    </location>
</feature>
<feature type="compositionally biased region" description="Basic residues" evidence="1">
    <location>
        <begin position="1107"/>
        <end position="1117"/>
    </location>
</feature>
<feature type="compositionally biased region" description="Polar residues" evidence="1">
    <location>
        <begin position="467"/>
        <end position="485"/>
    </location>
</feature>
<dbReference type="EMBL" id="OU963864">
    <property type="protein sequence ID" value="CAH0387325.1"/>
    <property type="molecule type" value="Genomic_DNA"/>
</dbReference>
<feature type="compositionally biased region" description="Low complexity" evidence="1">
    <location>
        <begin position="200"/>
        <end position="209"/>
    </location>
</feature>
<feature type="region of interest" description="Disordered" evidence="1">
    <location>
        <begin position="134"/>
        <end position="254"/>
    </location>
</feature>
<feature type="region of interest" description="Disordered" evidence="1">
    <location>
        <begin position="1089"/>
        <end position="1146"/>
    </location>
</feature>
<dbReference type="KEGG" id="btab:109030550"/>
<feature type="compositionally biased region" description="Polar residues" evidence="1">
    <location>
        <begin position="219"/>
        <end position="248"/>
    </location>
</feature>
<accession>A0A9P0AA90</accession>
<feature type="compositionally biased region" description="Basic and acidic residues" evidence="1">
    <location>
        <begin position="609"/>
        <end position="622"/>
    </location>
</feature>
<feature type="compositionally biased region" description="Basic and acidic residues" evidence="1">
    <location>
        <begin position="527"/>
        <end position="544"/>
    </location>
</feature>
<proteinExistence type="predicted"/>
<evidence type="ECO:0000313" key="3">
    <source>
        <dbReference type="Proteomes" id="UP001152759"/>
    </source>
</evidence>
<feature type="compositionally biased region" description="Basic and acidic residues" evidence="1">
    <location>
        <begin position="585"/>
        <end position="602"/>
    </location>
</feature>
<feature type="compositionally biased region" description="Basic and acidic residues" evidence="1">
    <location>
        <begin position="1092"/>
        <end position="1106"/>
    </location>
</feature>
<evidence type="ECO:0000256" key="1">
    <source>
        <dbReference type="SAM" id="MobiDB-lite"/>
    </source>
</evidence>
<reference evidence="2" key="1">
    <citation type="submission" date="2021-12" db="EMBL/GenBank/DDBJ databases">
        <authorList>
            <person name="King R."/>
        </authorList>
    </citation>
    <scope>NUCLEOTIDE SEQUENCE</scope>
</reference>
<feature type="compositionally biased region" description="Acidic residues" evidence="1">
    <location>
        <begin position="410"/>
        <end position="421"/>
    </location>
</feature>
<feature type="region of interest" description="Disordered" evidence="1">
    <location>
        <begin position="1330"/>
        <end position="1385"/>
    </location>
</feature>
<feature type="region of interest" description="Disordered" evidence="1">
    <location>
        <begin position="396"/>
        <end position="453"/>
    </location>
</feature>
<feature type="compositionally biased region" description="Basic and acidic residues" evidence="1">
    <location>
        <begin position="1118"/>
        <end position="1133"/>
    </location>
</feature>